<sequence>MDATVARGFTPIDMDKGFVLSLFHGFRKCVPEATRKLIVREEGEVLQYLLAVRPRLMPFSHRHPLSLRHPAVSMMSRHYFSLLRVIKGGTHRSKRSSHSGSTVLELPGITSNLAESNVRHGQLSLLLETKTIKAEKLCSHNWDCVDFCYKLLLSESPFASMALERLLFDGRLVDVIQRYWDRITCPLMEFESGAPVEGGLHDEAHSPPSSGSGGPRRAFYMTPTQYAYLHMRFAQILLPPGALEAEILDSILADLRIDGRYPQHSLYCSNTQMDSRLSRVSQAVDVLMDPQQYLSPRTQSPNLGSSMLDEAPEAKAVSPHPSKPHDALMALPDVSFAQFFYSMIEFADNWTSTTHPSEYVTFLVELYCEVFGHDWDDDDPAFKRAYQSSARSTVKEGLDNEESQQIDSAEELLADYGKLLSSLKPGKVKASQSLVVPEFGDELGHRGSDDTDLFDLTLSASVRGLSSGEQGGSKDGSRYAAGRLAGRGREENERSEESEEYDAAGGPGTSLRAKHSKRSSRDRHGHRSRRHRRSSSKDASPSPSGTSKVRHGSGAAKESAGLGLSESGRHGSMRRESARVGGRMLSDDGVLYGRRDDFEDSQGSFEYFMDEEEVAVQAEGKISEKDTEAAAAAKMKRPRRDRASKMGGEGHEGSGAKATSIDSRGPKGSRKDRDRHATTEYGALSPHFGGDNSQSLISGDESLTTSMSSQSGTPTYGSGLEPIRRGRHLRALRKGHRSSRQSPDGFSDSGSRLGTPDFRRKTDARLPFHGTAQKMKGRRARGSPSSTTADSQDDQPIGDYGGSGAGRSPHRGKFLYDGEWLTPEEIKYRERAIRYGRSPRSYKSSLSPGGESDLGAVPARTSSLGRHVGGEHTGADGDTLGYPAGVVQPEEDWGSENFDESQKGQVVDKYVLNRNRHPSYERHRVAAETLNSHRDAIMRRLLAKGIVIPRDALSDDDVLNLIEDNLQPELIQRLMQLTQAFSDELDCSDLLAALLSEGMGTHVVGRSVESSVLEALRRKQRRPVETAYMRYMRERRERAALEQMTTEGKQLAVDQVIGDKSSSSEVRSTLFPTIPESQRPQHKIPIRKPTAFAGGLPKLRRSVLPTPRLNSAYLDGVDDFDLVINMRTPVPIHPIPPFFPGRTSTQRLPLLPRPRPRLAPLPMSVRRLVLTDYYGGNPAAKVREHSMRRMTLFFRGVRVPRPIIGRAPLAPLSSTAGGTYHQLAALRVLFQRRRRLHRRLRRQLRETEEEALLNTPRYVPVKLFSLTAKTSLTEAMRECLMRYINDKAYLDVLHGRIPN</sequence>
<feature type="compositionally biased region" description="Basic and acidic residues" evidence="1">
    <location>
        <begin position="641"/>
        <end position="654"/>
    </location>
</feature>
<feature type="compositionally biased region" description="Polar residues" evidence="1">
    <location>
        <begin position="691"/>
        <end position="716"/>
    </location>
</feature>
<organism evidence="2">
    <name type="scientific">Trypanosoma congolense (strain IL3000)</name>
    <dbReference type="NCBI Taxonomy" id="1068625"/>
    <lineage>
        <taxon>Eukaryota</taxon>
        <taxon>Discoba</taxon>
        <taxon>Euglenozoa</taxon>
        <taxon>Kinetoplastea</taxon>
        <taxon>Metakinetoplastina</taxon>
        <taxon>Trypanosomatida</taxon>
        <taxon>Trypanosomatidae</taxon>
        <taxon>Trypanosoma</taxon>
        <taxon>Nannomonas</taxon>
    </lineage>
</organism>
<evidence type="ECO:0000256" key="1">
    <source>
        <dbReference type="SAM" id="MobiDB-lite"/>
    </source>
</evidence>
<feature type="region of interest" description="Disordered" evidence="1">
    <location>
        <begin position="464"/>
        <end position="597"/>
    </location>
</feature>
<feature type="region of interest" description="Disordered" evidence="1">
    <location>
        <begin position="618"/>
        <end position="815"/>
    </location>
</feature>
<feature type="region of interest" description="Disordered" evidence="1">
    <location>
        <begin position="838"/>
        <end position="882"/>
    </location>
</feature>
<feature type="compositionally biased region" description="Basic and acidic residues" evidence="1">
    <location>
        <begin position="757"/>
        <end position="766"/>
    </location>
</feature>
<feature type="compositionally biased region" description="Basic residues" evidence="1">
    <location>
        <begin position="725"/>
        <end position="739"/>
    </location>
</feature>
<protein>
    <submittedName>
        <fullName evidence="2">Uncharacterized protein TCIL3000_5_760</fullName>
    </submittedName>
</protein>
<feature type="compositionally biased region" description="Basic residues" evidence="1">
    <location>
        <begin position="512"/>
        <end position="534"/>
    </location>
</feature>
<accession>G0UMH6</accession>
<name>G0UMH6_TRYCI</name>
<feature type="compositionally biased region" description="Acidic residues" evidence="1">
    <location>
        <begin position="493"/>
        <end position="502"/>
    </location>
</feature>
<feature type="compositionally biased region" description="Polar residues" evidence="1">
    <location>
        <begin position="740"/>
        <end position="752"/>
    </location>
</feature>
<proteinExistence type="predicted"/>
<dbReference type="VEuPathDB" id="TriTrypDB:TcIL3000_5_760"/>
<gene>
    <name evidence="2" type="ORF">TCIL3000_5_760</name>
</gene>
<reference evidence="2" key="1">
    <citation type="journal article" date="2012" name="Proc. Natl. Acad. Sci. U.S.A.">
        <title>Antigenic diversity is generated by distinct evolutionary mechanisms in African trypanosome species.</title>
        <authorList>
            <person name="Jackson A.P."/>
            <person name="Berry A."/>
            <person name="Aslett M."/>
            <person name="Allison H.C."/>
            <person name="Burton P."/>
            <person name="Vavrova-Anderson J."/>
            <person name="Brown R."/>
            <person name="Browne H."/>
            <person name="Corton N."/>
            <person name="Hauser H."/>
            <person name="Gamble J."/>
            <person name="Gilderthorp R."/>
            <person name="Marcello L."/>
            <person name="McQuillan J."/>
            <person name="Otto T.D."/>
            <person name="Quail M.A."/>
            <person name="Sanders M.J."/>
            <person name="van Tonder A."/>
            <person name="Ginger M.L."/>
            <person name="Field M.C."/>
            <person name="Barry J.D."/>
            <person name="Hertz-Fowler C."/>
            <person name="Berriman M."/>
        </authorList>
    </citation>
    <scope>NUCLEOTIDE SEQUENCE</scope>
    <source>
        <strain evidence="2">IL3000</strain>
    </source>
</reference>
<feature type="compositionally biased region" description="Low complexity" evidence="1">
    <location>
        <begin position="537"/>
        <end position="547"/>
    </location>
</feature>
<dbReference type="EMBL" id="HE575318">
    <property type="protein sequence ID" value="CCC90382.1"/>
    <property type="molecule type" value="Genomic_DNA"/>
</dbReference>
<feature type="compositionally biased region" description="Basic and acidic residues" evidence="1">
    <location>
        <begin position="669"/>
        <end position="678"/>
    </location>
</feature>
<evidence type="ECO:0000313" key="2">
    <source>
        <dbReference type="EMBL" id="CCC90382.1"/>
    </source>
</evidence>
<feature type="compositionally biased region" description="Basic and acidic residues" evidence="1">
    <location>
        <begin position="567"/>
        <end position="578"/>
    </location>
</feature>